<feature type="chain" id="PRO_5002910257" evidence="2">
    <location>
        <begin position="24"/>
        <end position="219"/>
    </location>
</feature>
<evidence type="ECO:0000313" key="4">
    <source>
        <dbReference type="Proteomes" id="UP000002059"/>
    </source>
</evidence>
<gene>
    <name evidence="3" type="ORF">PAAG_05201</name>
</gene>
<proteinExistence type="predicted"/>
<sequence>MKLTVFLAVAILSLSGSPTGVNAINKTYCLLHLPPPADWIPGLDLFPVRVAEGFNRNYSELSLEGIIQYAQESCNNNGGCTSLIVVSGTFPVPKHGTKRHVRLTATSAIPSGDNYNPRTWFGYLFTGPPVTITNFTEFQCSQKSFNYPQTPGPLPTELTNQFFGFKQTEFQCSQKSLTIPKSPTPGAPEPSTLNPPNAVRIRSRIPIRVTRVQNEAAYL</sequence>
<dbReference type="AlphaFoldDB" id="C1H358"/>
<dbReference type="RefSeq" id="XP_015699724.1">
    <property type="nucleotide sequence ID" value="XM_015845498.1"/>
</dbReference>
<dbReference type="Proteomes" id="UP000002059">
    <property type="component" value="Partially assembled WGS sequence"/>
</dbReference>
<evidence type="ECO:0000313" key="3">
    <source>
        <dbReference type="EMBL" id="EEH34152.2"/>
    </source>
</evidence>
<dbReference type="KEGG" id="pbl:PAAG_05201"/>
<dbReference type="VEuPathDB" id="FungiDB:PAAG_05201"/>
<accession>C1H358</accession>
<dbReference type="GeneID" id="9096333"/>
<keyword evidence="2" id="KW-0732">Signal</keyword>
<feature type="region of interest" description="Disordered" evidence="1">
    <location>
        <begin position="177"/>
        <end position="197"/>
    </location>
</feature>
<evidence type="ECO:0000256" key="2">
    <source>
        <dbReference type="SAM" id="SignalP"/>
    </source>
</evidence>
<feature type="signal peptide" evidence="2">
    <location>
        <begin position="1"/>
        <end position="23"/>
    </location>
</feature>
<reference evidence="3 4" key="1">
    <citation type="journal article" date="2011" name="PLoS Genet.">
        <title>Comparative genomic analysis of human fungal pathogens causing paracoccidioidomycosis.</title>
        <authorList>
            <person name="Desjardins C.A."/>
            <person name="Champion M.D."/>
            <person name="Holder J.W."/>
            <person name="Muszewska A."/>
            <person name="Goldberg J."/>
            <person name="Bailao A.M."/>
            <person name="Brigido M.M."/>
            <person name="Ferreira M.E."/>
            <person name="Garcia A.M."/>
            <person name="Grynberg M."/>
            <person name="Gujja S."/>
            <person name="Heiman D.I."/>
            <person name="Henn M.R."/>
            <person name="Kodira C.D."/>
            <person name="Leon-Narvaez H."/>
            <person name="Longo L.V."/>
            <person name="Ma L.J."/>
            <person name="Malavazi I."/>
            <person name="Matsuo A.L."/>
            <person name="Morais F.V."/>
            <person name="Pereira M."/>
            <person name="Rodriguez-Brito S."/>
            <person name="Sakthikumar S."/>
            <person name="Salem-Izacc S.M."/>
            <person name="Sykes S.M."/>
            <person name="Teixeira M.M."/>
            <person name="Vallejo M.C."/>
            <person name="Walter M.E."/>
            <person name="Yandava C."/>
            <person name="Young S."/>
            <person name="Zeng Q."/>
            <person name="Zucker J."/>
            <person name="Felipe M.S."/>
            <person name="Goldman G.H."/>
            <person name="Haas B.J."/>
            <person name="McEwen J.G."/>
            <person name="Nino-Vega G."/>
            <person name="Puccia R."/>
            <person name="San-Blas G."/>
            <person name="Soares C.M."/>
            <person name="Birren B.W."/>
            <person name="Cuomo C.A."/>
        </authorList>
    </citation>
    <scope>NUCLEOTIDE SEQUENCE [LARGE SCALE GENOMIC DNA]</scope>
    <source>
        <strain evidence="4">ATCC MYA-826 / Pb01</strain>
    </source>
</reference>
<evidence type="ECO:0000256" key="1">
    <source>
        <dbReference type="SAM" id="MobiDB-lite"/>
    </source>
</evidence>
<dbReference type="HOGENOM" id="CLU_1261864_0_0_1"/>
<organism evidence="3 4">
    <name type="scientific">Paracoccidioides lutzii (strain ATCC MYA-826 / Pb01)</name>
    <name type="common">Paracoccidioides brasiliensis</name>
    <dbReference type="NCBI Taxonomy" id="502779"/>
    <lineage>
        <taxon>Eukaryota</taxon>
        <taxon>Fungi</taxon>
        <taxon>Dikarya</taxon>
        <taxon>Ascomycota</taxon>
        <taxon>Pezizomycotina</taxon>
        <taxon>Eurotiomycetes</taxon>
        <taxon>Eurotiomycetidae</taxon>
        <taxon>Onygenales</taxon>
        <taxon>Ajellomycetaceae</taxon>
        <taxon>Paracoccidioides</taxon>
    </lineage>
</organism>
<protein>
    <submittedName>
        <fullName evidence="3">Uncharacterized protein</fullName>
    </submittedName>
</protein>
<keyword evidence="4" id="KW-1185">Reference proteome</keyword>
<name>C1H358_PARBA</name>
<dbReference type="EMBL" id="KN294004">
    <property type="protein sequence ID" value="EEH34152.2"/>
    <property type="molecule type" value="Genomic_DNA"/>
</dbReference>
<dbReference type="OrthoDB" id="10428983at2759"/>